<dbReference type="AlphaFoldDB" id="A0A2G9YCZ0"/>
<sequence length="69" mass="8171">PITIECKWSSGNYEEKNLKVFRKKYPEGENWVVCQDIRESYPRKVNGLQINFLNLAGLVTRLEEASRRR</sequence>
<organism evidence="1 2">
    <name type="scientific">bacterium (Candidatus Ratteibacteria) CG23_combo_of_CG06-09_8_20_14_all_48_7</name>
    <dbReference type="NCBI Taxonomy" id="2014292"/>
    <lineage>
        <taxon>Bacteria</taxon>
        <taxon>Candidatus Ratteibacteria</taxon>
    </lineage>
</organism>
<protein>
    <submittedName>
        <fullName evidence="1">Uncharacterized protein</fullName>
    </submittedName>
</protein>
<feature type="non-terminal residue" evidence="1">
    <location>
        <position position="1"/>
    </location>
</feature>
<evidence type="ECO:0000313" key="2">
    <source>
        <dbReference type="Proteomes" id="UP000230392"/>
    </source>
</evidence>
<reference evidence="1 2" key="1">
    <citation type="submission" date="2017-09" db="EMBL/GenBank/DDBJ databases">
        <title>Depth-based differentiation of microbial function through sediment-hosted aquifers and enrichment of novel symbionts in the deep terrestrial subsurface.</title>
        <authorList>
            <person name="Probst A.J."/>
            <person name="Ladd B."/>
            <person name="Jarett J.K."/>
            <person name="Geller-Mcgrath D.E."/>
            <person name="Sieber C.M."/>
            <person name="Emerson J.B."/>
            <person name="Anantharaman K."/>
            <person name="Thomas B.C."/>
            <person name="Malmstrom R."/>
            <person name="Stieglmeier M."/>
            <person name="Klingl A."/>
            <person name="Woyke T."/>
            <person name="Ryan C.M."/>
            <person name="Banfield J.F."/>
        </authorList>
    </citation>
    <scope>NUCLEOTIDE SEQUENCE [LARGE SCALE GENOMIC DNA]</scope>
    <source>
        <strain evidence="1">CG23_combo_of_CG06-09_8_20_14_all_48_7</strain>
    </source>
</reference>
<name>A0A2G9YCZ0_9BACT</name>
<gene>
    <name evidence="1" type="ORF">COX46_02565</name>
</gene>
<dbReference type="Proteomes" id="UP000230392">
    <property type="component" value="Unassembled WGS sequence"/>
</dbReference>
<accession>A0A2G9YCZ0</accession>
<comment type="caution">
    <text evidence="1">The sequence shown here is derived from an EMBL/GenBank/DDBJ whole genome shotgun (WGS) entry which is preliminary data.</text>
</comment>
<evidence type="ECO:0000313" key="1">
    <source>
        <dbReference type="EMBL" id="PIP16381.1"/>
    </source>
</evidence>
<dbReference type="EMBL" id="PCRF01000122">
    <property type="protein sequence ID" value="PIP16381.1"/>
    <property type="molecule type" value="Genomic_DNA"/>
</dbReference>
<proteinExistence type="predicted"/>